<feature type="transmembrane region" description="Helical" evidence="1">
    <location>
        <begin position="27"/>
        <end position="48"/>
    </location>
</feature>
<gene>
    <name evidence="2" type="ORF">J7E47_04020</name>
</gene>
<feature type="transmembrane region" description="Helical" evidence="1">
    <location>
        <begin position="89"/>
        <end position="107"/>
    </location>
</feature>
<dbReference type="RefSeq" id="WP_214917294.1">
    <property type="nucleotide sequence ID" value="NZ_JAGGNX010000019.1"/>
</dbReference>
<keyword evidence="1" id="KW-1133">Transmembrane helix</keyword>
<feature type="transmembrane region" description="Helical" evidence="1">
    <location>
        <begin position="60"/>
        <end position="83"/>
    </location>
</feature>
<dbReference type="EMBL" id="JAGGOB010000008">
    <property type="protein sequence ID" value="MBT2327880.1"/>
    <property type="molecule type" value="Genomic_DNA"/>
</dbReference>
<dbReference type="Proteomes" id="UP000692896">
    <property type="component" value="Unassembled WGS sequence"/>
</dbReference>
<name>A0A944HAZ7_PSEFL</name>
<dbReference type="AlphaFoldDB" id="A0A944HAZ7"/>
<keyword evidence="1" id="KW-0812">Transmembrane</keyword>
<protein>
    <submittedName>
        <fullName evidence="2">Uncharacterized protein</fullName>
    </submittedName>
</protein>
<evidence type="ECO:0000313" key="3">
    <source>
        <dbReference type="Proteomes" id="UP000692896"/>
    </source>
</evidence>
<accession>A0A944HAZ7</accession>
<sequence length="120" mass="13047">MSSIASATLYAGWVAFCARQMPWTAMVQSALAQWLLSFAATFAFSAFISRRIGRSPRQVVAVRVAAVAMLIYTAVLLSVHLAIGTPHPLLTLLPVLSLAGAYALFFARLQVRHNLREQSA</sequence>
<evidence type="ECO:0000313" key="2">
    <source>
        <dbReference type="EMBL" id="MBT2327880.1"/>
    </source>
</evidence>
<comment type="caution">
    <text evidence="2">The sequence shown here is derived from an EMBL/GenBank/DDBJ whole genome shotgun (WGS) entry which is preliminary data.</text>
</comment>
<organism evidence="2 3">
    <name type="scientific">Pseudomonas fluorescens</name>
    <dbReference type="NCBI Taxonomy" id="294"/>
    <lineage>
        <taxon>Bacteria</taxon>
        <taxon>Pseudomonadati</taxon>
        <taxon>Pseudomonadota</taxon>
        <taxon>Gammaproteobacteria</taxon>
        <taxon>Pseudomonadales</taxon>
        <taxon>Pseudomonadaceae</taxon>
        <taxon>Pseudomonas</taxon>
    </lineage>
</organism>
<evidence type="ECO:0000256" key="1">
    <source>
        <dbReference type="SAM" id="Phobius"/>
    </source>
</evidence>
<reference evidence="2" key="1">
    <citation type="submission" date="2021-03" db="EMBL/GenBank/DDBJ databases">
        <title>Genomic analysis provides insights into the functional capacity of soil bacteria communities inhabiting an altitudinal gradient in the Atacama Desert.</title>
        <authorList>
            <person name="Gonzalez M."/>
            <person name="Maldonado J."/>
            <person name="Maza F."/>
            <person name="Hodar C."/>
            <person name="Cortes M."/>
            <person name="Palma R."/>
            <person name="Andreani C."/>
            <person name="Gaete A."/>
            <person name="Vasquez-Dean J."/>
            <person name="Acuna V."/>
            <person name="Aguado M."/>
            <person name="Mandakovic D."/>
            <person name="Latorre M."/>
            <person name="Orellana A."/>
            <person name="Gutierrez R."/>
            <person name="Montecino M."/>
            <person name="Allende M."/>
            <person name="Maass A."/>
            <person name="Cambiazo V."/>
        </authorList>
    </citation>
    <scope>NUCLEOTIDE SEQUENCE</scope>
    <source>
        <strain evidence="2">ISL-25</strain>
    </source>
</reference>
<keyword evidence="1" id="KW-0472">Membrane</keyword>
<proteinExistence type="predicted"/>